<keyword evidence="8" id="KW-1185">Reference proteome</keyword>
<feature type="transmembrane region" description="Helical" evidence="5">
    <location>
        <begin position="64"/>
        <end position="82"/>
    </location>
</feature>
<evidence type="ECO:0000256" key="3">
    <source>
        <dbReference type="ARBA" id="ARBA00022989"/>
    </source>
</evidence>
<name>A0A433TAY7_ELYCH</name>
<gene>
    <name evidence="7" type="ORF">EGW08_013545</name>
</gene>
<accession>A0A433TAY7</accession>
<comment type="caution">
    <text evidence="7">The sequence shown here is derived from an EMBL/GenBank/DDBJ whole genome shotgun (WGS) entry which is preliminary data.</text>
</comment>
<evidence type="ECO:0000313" key="7">
    <source>
        <dbReference type="EMBL" id="RUS78690.1"/>
    </source>
</evidence>
<feature type="transmembrane region" description="Helical" evidence="5">
    <location>
        <begin position="102"/>
        <end position="124"/>
    </location>
</feature>
<reference evidence="7 8" key="1">
    <citation type="submission" date="2019-01" db="EMBL/GenBank/DDBJ databases">
        <title>A draft genome assembly of the solar-powered sea slug Elysia chlorotica.</title>
        <authorList>
            <person name="Cai H."/>
            <person name="Li Q."/>
            <person name="Fang X."/>
            <person name="Li J."/>
            <person name="Curtis N.E."/>
            <person name="Altenburger A."/>
            <person name="Shibata T."/>
            <person name="Feng M."/>
            <person name="Maeda T."/>
            <person name="Schwartz J.A."/>
            <person name="Shigenobu S."/>
            <person name="Lundholm N."/>
            <person name="Nishiyama T."/>
            <person name="Yang H."/>
            <person name="Hasebe M."/>
            <person name="Li S."/>
            <person name="Pierce S.K."/>
            <person name="Wang J."/>
        </authorList>
    </citation>
    <scope>NUCLEOTIDE SEQUENCE [LARGE SCALE GENOMIC DNA]</scope>
    <source>
        <strain evidence="7">EC2010</strain>
        <tissue evidence="7">Whole organism of an adult</tissue>
    </source>
</reference>
<dbReference type="EMBL" id="RQTK01000495">
    <property type="protein sequence ID" value="RUS78690.1"/>
    <property type="molecule type" value="Genomic_DNA"/>
</dbReference>
<evidence type="ECO:0000259" key="6">
    <source>
        <dbReference type="PROSITE" id="PS50262"/>
    </source>
</evidence>
<proteinExistence type="predicted"/>
<keyword evidence="4 5" id="KW-0472">Membrane</keyword>
<comment type="subcellular location">
    <subcellularLocation>
        <location evidence="1">Membrane</location>
    </subcellularLocation>
</comment>
<dbReference type="InterPro" id="IPR017452">
    <property type="entry name" value="GPCR_Rhodpsn_7TM"/>
</dbReference>
<feature type="domain" description="G-protein coupled receptors family 1 profile" evidence="6">
    <location>
        <begin position="43"/>
        <end position="167"/>
    </location>
</feature>
<dbReference type="PROSITE" id="PS50262">
    <property type="entry name" value="G_PROTEIN_RECEP_F1_2"/>
    <property type="match status" value="1"/>
</dbReference>
<keyword evidence="3 5" id="KW-1133">Transmembrane helix</keyword>
<evidence type="ECO:0000313" key="8">
    <source>
        <dbReference type="Proteomes" id="UP000271974"/>
    </source>
</evidence>
<dbReference type="OrthoDB" id="10453910at2759"/>
<evidence type="ECO:0000256" key="4">
    <source>
        <dbReference type="ARBA" id="ARBA00023136"/>
    </source>
</evidence>
<protein>
    <recommendedName>
        <fullName evidence="6">G-protein coupled receptors family 1 profile domain-containing protein</fullName>
    </recommendedName>
</protein>
<dbReference type="SUPFAM" id="SSF81321">
    <property type="entry name" value="Family A G protein-coupled receptor-like"/>
    <property type="match status" value="1"/>
</dbReference>
<sequence>MSYVYSVYSFRPQHFPLESLVDSPGKEIIASTFFLIAVAGIAGNFLVIYIFYKYFTYWRFIRRLWINISLNAFFGSTALLFHSIGDVYEEFSDTPFFCKLRYFVPIALDIGSFGNLVIMFVDRITIVHFPNLYIYNQKNNNTKLMYIWFYGLWFLIFKMLIIEQRNI</sequence>
<evidence type="ECO:0000256" key="2">
    <source>
        <dbReference type="ARBA" id="ARBA00022692"/>
    </source>
</evidence>
<dbReference type="CDD" id="cd00637">
    <property type="entry name" value="7tm_classA_rhodopsin-like"/>
    <property type="match status" value="1"/>
</dbReference>
<dbReference type="GO" id="GO:0016020">
    <property type="term" value="C:membrane"/>
    <property type="evidence" value="ECO:0007669"/>
    <property type="project" value="UniProtKB-SubCell"/>
</dbReference>
<dbReference type="Proteomes" id="UP000271974">
    <property type="component" value="Unassembled WGS sequence"/>
</dbReference>
<feature type="non-terminal residue" evidence="7">
    <location>
        <position position="167"/>
    </location>
</feature>
<feature type="transmembrane region" description="Helical" evidence="5">
    <location>
        <begin position="144"/>
        <end position="162"/>
    </location>
</feature>
<feature type="transmembrane region" description="Helical" evidence="5">
    <location>
        <begin position="28"/>
        <end position="52"/>
    </location>
</feature>
<organism evidence="7 8">
    <name type="scientific">Elysia chlorotica</name>
    <name type="common">Eastern emerald elysia</name>
    <name type="synonym">Sea slug</name>
    <dbReference type="NCBI Taxonomy" id="188477"/>
    <lineage>
        <taxon>Eukaryota</taxon>
        <taxon>Metazoa</taxon>
        <taxon>Spiralia</taxon>
        <taxon>Lophotrochozoa</taxon>
        <taxon>Mollusca</taxon>
        <taxon>Gastropoda</taxon>
        <taxon>Heterobranchia</taxon>
        <taxon>Euthyneura</taxon>
        <taxon>Panpulmonata</taxon>
        <taxon>Sacoglossa</taxon>
        <taxon>Placobranchoidea</taxon>
        <taxon>Plakobranchidae</taxon>
        <taxon>Elysia</taxon>
    </lineage>
</organism>
<dbReference type="AlphaFoldDB" id="A0A433TAY7"/>
<evidence type="ECO:0000256" key="5">
    <source>
        <dbReference type="SAM" id="Phobius"/>
    </source>
</evidence>
<keyword evidence="2 5" id="KW-0812">Transmembrane</keyword>
<evidence type="ECO:0000256" key="1">
    <source>
        <dbReference type="ARBA" id="ARBA00004370"/>
    </source>
</evidence>
<dbReference type="Gene3D" id="1.20.1070.10">
    <property type="entry name" value="Rhodopsin 7-helix transmembrane proteins"/>
    <property type="match status" value="1"/>
</dbReference>